<name>A0A841U834_9BACL</name>
<feature type="transmembrane region" description="Helical" evidence="1">
    <location>
        <begin position="145"/>
        <end position="163"/>
    </location>
</feature>
<feature type="transmembrane region" description="Helical" evidence="1">
    <location>
        <begin position="175"/>
        <end position="193"/>
    </location>
</feature>
<dbReference type="Proteomes" id="UP000553776">
    <property type="component" value="Unassembled WGS sequence"/>
</dbReference>
<dbReference type="PANTHER" id="PTHR34220:SF7">
    <property type="entry name" value="SENSOR HISTIDINE KINASE YPDA"/>
    <property type="match status" value="1"/>
</dbReference>
<keyword evidence="1" id="KW-0472">Membrane</keyword>
<evidence type="ECO:0000259" key="2">
    <source>
        <dbReference type="Pfam" id="PF02518"/>
    </source>
</evidence>
<evidence type="ECO:0000256" key="1">
    <source>
        <dbReference type="SAM" id="Phobius"/>
    </source>
</evidence>
<organism evidence="4 5">
    <name type="scientific">Cohnella xylanilytica</name>
    <dbReference type="NCBI Taxonomy" id="557555"/>
    <lineage>
        <taxon>Bacteria</taxon>
        <taxon>Bacillati</taxon>
        <taxon>Bacillota</taxon>
        <taxon>Bacilli</taxon>
        <taxon>Bacillales</taxon>
        <taxon>Paenibacillaceae</taxon>
        <taxon>Cohnella</taxon>
    </lineage>
</organism>
<keyword evidence="1" id="KW-0812">Transmembrane</keyword>
<dbReference type="AlphaFoldDB" id="A0A841U834"/>
<feature type="transmembrane region" description="Helical" evidence="1">
    <location>
        <begin position="104"/>
        <end position="125"/>
    </location>
</feature>
<protein>
    <submittedName>
        <fullName evidence="4">Histidine kinase</fullName>
    </submittedName>
</protein>
<feature type="transmembrane region" description="Helical" evidence="1">
    <location>
        <begin position="69"/>
        <end position="92"/>
    </location>
</feature>
<dbReference type="EMBL" id="JACJVR010000091">
    <property type="protein sequence ID" value="MBB6694423.1"/>
    <property type="molecule type" value="Genomic_DNA"/>
</dbReference>
<feature type="domain" description="Signal transduction histidine kinase internal region" evidence="3">
    <location>
        <begin position="235"/>
        <end position="313"/>
    </location>
</feature>
<reference evidence="4 5" key="1">
    <citation type="submission" date="2020-08" db="EMBL/GenBank/DDBJ databases">
        <title>Cohnella phylogeny.</title>
        <authorList>
            <person name="Dunlap C."/>
        </authorList>
    </citation>
    <scope>NUCLEOTIDE SEQUENCE [LARGE SCALE GENOMIC DNA]</scope>
    <source>
        <strain evidence="4 5">DSM 25239</strain>
    </source>
</reference>
<dbReference type="SUPFAM" id="SSF55874">
    <property type="entry name" value="ATPase domain of HSP90 chaperone/DNA topoisomerase II/histidine kinase"/>
    <property type="match status" value="1"/>
</dbReference>
<dbReference type="Pfam" id="PF02518">
    <property type="entry name" value="HATPase_c"/>
    <property type="match status" value="1"/>
</dbReference>
<dbReference type="Pfam" id="PF06580">
    <property type="entry name" value="His_kinase"/>
    <property type="match status" value="1"/>
</dbReference>
<feature type="transmembrane region" description="Helical" evidence="1">
    <location>
        <begin position="6"/>
        <end position="24"/>
    </location>
</feature>
<comment type="caution">
    <text evidence="4">The sequence shown here is derived from an EMBL/GenBank/DDBJ whole genome shotgun (WGS) entry which is preliminary data.</text>
</comment>
<dbReference type="GO" id="GO:0000155">
    <property type="term" value="F:phosphorelay sensor kinase activity"/>
    <property type="evidence" value="ECO:0007669"/>
    <property type="project" value="InterPro"/>
</dbReference>
<sequence>MQTVNIILDTYSALITLILILYLWTNGKTREQSGRYFMLICMSNLGMVLGDIGSWAFEGMAQPWYPFALRFGTALNFACTAPLLLTFLGYVMAFLTPKVAFKKYIWNAACVLAAVQFLFSVLSLWNGMYFDFSQDNLYRRGDWFWLSQLIPFLIYGTSTTLILRYRRYLDSRDVLFLLSYVVLPLVGEAIQFAYYGIALTGPAATFSILLIFINIQSKRELLLKQQEKELVEARIGILISQIQPHFLYNTLTVIRQLCDLDPKQAKQAIGDFSLFLRANMGVLESKAPIPFSQELSHVQYYLNLEQQRFRERLRVIYDIGPKDFQIPPLTVQPLAENAVRHGIMRREEGGAITIRTEETDTSYRIVIMDDGVGFASLPDPSEGEQRVGIRNVRRRLEELCGGRLTIDSIPGRGTTAAIILPKEKEGKRL</sequence>
<proteinExistence type="predicted"/>
<dbReference type="Gene3D" id="3.30.565.10">
    <property type="entry name" value="Histidine kinase-like ATPase, C-terminal domain"/>
    <property type="match status" value="1"/>
</dbReference>
<evidence type="ECO:0000313" key="5">
    <source>
        <dbReference type="Proteomes" id="UP000553776"/>
    </source>
</evidence>
<gene>
    <name evidence="4" type="ORF">H7B90_23785</name>
</gene>
<feature type="domain" description="Histidine kinase/HSP90-like ATPase" evidence="2">
    <location>
        <begin position="331"/>
        <end position="423"/>
    </location>
</feature>
<dbReference type="InterPro" id="IPR036890">
    <property type="entry name" value="HATPase_C_sf"/>
</dbReference>
<accession>A0A841U834</accession>
<dbReference type="InterPro" id="IPR010559">
    <property type="entry name" value="Sig_transdc_His_kin_internal"/>
</dbReference>
<dbReference type="RefSeq" id="WP_185138397.1">
    <property type="nucleotide sequence ID" value="NZ_JACJVR010000091.1"/>
</dbReference>
<feature type="transmembrane region" description="Helical" evidence="1">
    <location>
        <begin position="36"/>
        <end position="57"/>
    </location>
</feature>
<dbReference type="InterPro" id="IPR050640">
    <property type="entry name" value="Bact_2-comp_sensor_kinase"/>
</dbReference>
<keyword evidence="5" id="KW-1185">Reference proteome</keyword>
<evidence type="ECO:0000313" key="4">
    <source>
        <dbReference type="EMBL" id="MBB6694423.1"/>
    </source>
</evidence>
<dbReference type="GO" id="GO:0016020">
    <property type="term" value="C:membrane"/>
    <property type="evidence" value="ECO:0007669"/>
    <property type="project" value="InterPro"/>
</dbReference>
<dbReference type="PANTHER" id="PTHR34220">
    <property type="entry name" value="SENSOR HISTIDINE KINASE YPDA"/>
    <property type="match status" value="1"/>
</dbReference>
<evidence type="ECO:0000259" key="3">
    <source>
        <dbReference type="Pfam" id="PF06580"/>
    </source>
</evidence>
<keyword evidence="1" id="KW-1133">Transmembrane helix</keyword>
<keyword evidence="4" id="KW-0418">Kinase</keyword>
<dbReference type="InterPro" id="IPR003594">
    <property type="entry name" value="HATPase_dom"/>
</dbReference>
<keyword evidence="4" id="KW-0808">Transferase</keyword>